<feature type="transmembrane region" description="Helical" evidence="2">
    <location>
        <begin position="142"/>
        <end position="162"/>
    </location>
</feature>
<feature type="compositionally biased region" description="Low complexity" evidence="1">
    <location>
        <begin position="108"/>
        <end position="134"/>
    </location>
</feature>
<feature type="region of interest" description="Disordered" evidence="1">
    <location>
        <begin position="108"/>
        <end position="138"/>
    </location>
</feature>
<dbReference type="AlphaFoldDB" id="A0A166R4N7"/>
<gene>
    <name evidence="3" type="ORF">FIBSPDRAFT_1039890</name>
</gene>
<feature type="compositionally biased region" description="Polar residues" evidence="1">
    <location>
        <begin position="242"/>
        <end position="256"/>
    </location>
</feature>
<keyword evidence="4" id="KW-1185">Reference proteome</keyword>
<keyword evidence="2" id="KW-0812">Transmembrane</keyword>
<dbReference type="EMBL" id="KV417506">
    <property type="protein sequence ID" value="KZP27897.1"/>
    <property type="molecule type" value="Genomic_DNA"/>
</dbReference>
<feature type="compositionally biased region" description="Polar residues" evidence="1">
    <location>
        <begin position="185"/>
        <end position="203"/>
    </location>
</feature>
<evidence type="ECO:0000313" key="4">
    <source>
        <dbReference type="Proteomes" id="UP000076532"/>
    </source>
</evidence>
<dbReference type="Proteomes" id="UP000076532">
    <property type="component" value="Unassembled WGS sequence"/>
</dbReference>
<proteinExistence type="predicted"/>
<organism evidence="3 4">
    <name type="scientific">Athelia psychrophila</name>
    <dbReference type="NCBI Taxonomy" id="1759441"/>
    <lineage>
        <taxon>Eukaryota</taxon>
        <taxon>Fungi</taxon>
        <taxon>Dikarya</taxon>
        <taxon>Basidiomycota</taxon>
        <taxon>Agaricomycotina</taxon>
        <taxon>Agaricomycetes</taxon>
        <taxon>Agaricomycetidae</taxon>
        <taxon>Atheliales</taxon>
        <taxon>Atheliaceae</taxon>
        <taxon>Athelia</taxon>
    </lineage>
</organism>
<evidence type="ECO:0000256" key="2">
    <source>
        <dbReference type="SAM" id="Phobius"/>
    </source>
</evidence>
<feature type="compositionally biased region" description="Low complexity" evidence="1">
    <location>
        <begin position="204"/>
        <end position="225"/>
    </location>
</feature>
<keyword evidence="2" id="KW-0472">Membrane</keyword>
<dbReference type="OrthoDB" id="2872628at2759"/>
<accession>A0A166R4N7</accession>
<protein>
    <submittedName>
        <fullName evidence="3">Uncharacterized protein</fullName>
    </submittedName>
</protein>
<keyword evidence="2" id="KW-1133">Transmembrane helix</keyword>
<reference evidence="3 4" key="1">
    <citation type="journal article" date="2016" name="Mol. Biol. Evol.">
        <title>Comparative Genomics of Early-Diverging Mushroom-Forming Fungi Provides Insights into the Origins of Lignocellulose Decay Capabilities.</title>
        <authorList>
            <person name="Nagy L.G."/>
            <person name="Riley R."/>
            <person name="Tritt A."/>
            <person name="Adam C."/>
            <person name="Daum C."/>
            <person name="Floudas D."/>
            <person name="Sun H."/>
            <person name="Yadav J.S."/>
            <person name="Pangilinan J."/>
            <person name="Larsson K.H."/>
            <person name="Matsuura K."/>
            <person name="Barry K."/>
            <person name="Labutti K."/>
            <person name="Kuo R."/>
            <person name="Ohm R.A."/>
            <person name="Bhattacharya S.S."/>
            <person name="Shirouzu T."/>
            <person name="Yoshinaga Y."/>
            <person name="Martin F.M."/>
            <person name="Grigoriev I.V."/>
            <person name="Hibbett D.S."/>
        </authorList>
    </citation>
    <scope>NUCLEOTIDE SEQUENCE [LARGE SCALE GENOMIC DNA]</scope>
    <source>
        <strain evidence="3 4">CBS 109695</strain>
    </source>
</reference>
<feature type="region of interest" description="Disordered" evidence="1">
    <location>
        <begin position="185"/>
        <end position="272"/>
    </location>
</feature>
<name>A0A166R4N7_9AGAM</name>
<evidence type="ECO:0000313" key="3">
    <source>
        <dbReference type="EMBL" id="KZP27897.1"/>
    </source>
</evidence>
<dbReference type="Gene3D" id="2.60.120.260">
    <property type="entry name" value="Galactose-binding domain-like"/>
    <property type="match status" value="1"/>
</dbReference>
<evidence type="ECO:0000256" key="1">
    <source>
        <dbReference type="SAM" id="MobiDB-lite"/>
    </source>
</evidence>
<sequence length="336" mass="35256">MAYGACRNADECSVQIPFTGSGATVYVNQGGLVGVNASFVVDDKPATYSWLAPISGPTFQKSNITFFSVQNLISGSHKITLNVVNYTTDYSAMMLDSVIVNETVVTAPTSSSSSSSITSTSSPSSTVTPSAKTSHSSNVGPIVGGVIGGLVVIGLALAFFLWRRSHSKPNDTGRFEEDEHAVPQTVYNSPSSGLPVSFPQAQNASSVTSSQAPTTSATYTPYSPSRAQGDSSVPPTAKHLDNTSLTVLSPEGTSPRSPAHAWPNYGGDTGGAAELTDEQVEFINTLQQHNIPAHAVARVMERMLAGAPPSAMRGQDWMAESGVERLAPPSYEQHGR</sequence>